<dbReference type="AlphaFoldDB" id="A0A9D3WKP0"/>
<organism evidence="1 2">
    <name type="scientific">Gossypium stocksii</name>
    <dbReference type="NCBI Taxonomy" id="47602"/>
    <lineage>
        <taxon>Eukaryota</taxon>
        <taxon>Viridiplantae</taxon>
        <taxon>Streptophyta</taxon>
        <taxon>Embryophyta</taxon>
        <taxon>Tracheophyta</taxon>
        <taxon>Spermatophyta</taxon>
        <taxon>Magnoliopsida</taxon>
        <taxon>eudicotyledons</taxon>
        <taxon>Gunneridae</taxon>
        <taxon>Pentapetalae</taxon>
        <taxon>rosids</taxon>
        <taxon>malvids</taxon>
        <taxon>Malvales</taxon>
        <taxon>Malvaceae</taxon>
        <taxon>Malvoideae</taxon>
        <taxon>Gossypium</taxon>
    </lineage>
</organism>
<proteinExistence type="predicted"/>
<dbReference type="Proteomes" id="UP000828251">
    <property type="component" value="Unassembled WGS sequence"/>
</dbReference>
<reference evidence="1 2" key="1">
    <citation type="journal article" date="2021" name="Plant Biotechnol. J.">
        <title>Multi-omics assisted identification of the key and species-specific regulatory components of drought-tolerant mechanisms in Gossypium stocksii.</title>
        <authorList>
            <person name="Yu D."/>
            <person name="Ke L."/>
            <person name="Zhang D."/>
            <person name="Wu Y."/>
            <person name="Sun Y."/>
            <person name="Mei J."/>
            <person name="Sun J."/>
            <person name="Sun Y."/>
        </authorList>
    </citation>
    <scope>NUCLEOTIDE SEQUENCE [LARGE SCALE GENOMIC DNA]</scope>
    <source>
        <strain evidence="2">cv. E1</strain>
        <tissue evidence="1">Leaf</tissue>
    </source>
</reference>
<dbReference type="EMBL" id="JAIQCV010000001">
    <property type="protein sequence ID" value="KAH1130478.1"/>
    <property type="molecule type" value="Genomic_DNA"/>
</dbReference>
<sequence length="365" mass="42030">MAKRLSKFGLSEISIKRIQGRFFLIEGPDDEFMEVLKQNDWAYLKECFINIKPWSKKRYVFERVAWIDIPEEEEGDTPEVELGTRTESKQISEVSRNEVRGALNAINLEEGEIENNGMGLSIEGILSEENIIRNKEIISVEDVENDREMVRAEEDMLNIGLLIQVDPKEGRVQQKGVDLGVGYTVEDRQFLRSDHSLNTIEEGYICFKGRSFEEAELYGTYKSLWLIAIVASYWSIWLARNEMVFERKVLLMYMLIFHSKMKILLWVRAAFDECMVQERLWWFCLYKCRFSKSGPWGWSYPPKGWLKFNVSSIVSEVALGGSGGVLRDEEEIVRALFSGPSDACYADSAELGEIVTALDVFIEIG</sequence>
<keyword evidence="2" id="KW-1185">Reference proteome</keyword>
<evidence type="ECO:0000313" key="1">
    <source>
        <dbReference type="EMBL" id="KAH1130478.1"/>
    </source>
</evidence>
<protein>
    <recommendedName>
        <fullName evidence="3">DUF4283 domain-containing protein</fullName>
    </recommendedName>
</protein>
<evidence type="ECO:0008006" key="3">
    <source>
        <dbReference type="Google" id="ProtNLM"/>
    </source>
</evidence>
<evidence type="ECO:0000313" key="2">
    <source>
        <dbReference type="Proteomes" id="UP000828251"/>
    </source>
</evidence>
<accession>A0A9D3WKP0</accession>
<gene>
    <name evidence="1" type="ORF">J1N35_001856</name>
</gene>
<comment type="caution">
    <text evidence="1">The sequence shown here is derived from an EMBL/GenBank/DDBJ whole genome shotgun (WGS) entry which is preliminary data.</text>
</comment>
<name>A0A9D3WKP0_9ROSI</name>